<evidence type="ECO:0000313" key="12">
    <source>
        <dbReference type="EMBL" id="RED45031.1"/>
    </source>
</evidence>
<dbReference type="GO" id="GO:0046872">
    <property type="term" value="F:metal ion binding"/>
    <property type="evidence" value="ECO:0007669"/>
    <property type="project" value="UniProtKB-KW"/>
</dbReference>
<dbReference type="HAMAP" id="MF_00321">
    <property type="entry name" value="GTPase_EngB"/>
    <property type="match status" value="1"/>
</dbReference>
<gene>
    <name evidence="10" type="primary">engB</name>
    <name evidence="12" type="ORF">DFP90_11223</name>
</gene>
<dbReference type="GO" id="GO:0005525">
    <property type="term" value="F:GTP binding"/>
    <property type="evidence" value="ECO:0007669"/>
    <property type="project" value="UniProtKB-UniRule"/>
</dbReference>
<evidence type="ECO:0000256" key="3">
    <source>
        <dbReference type="ARBA" id="ARBA00022618"/>
    </source>
</evidence>
<dbReference type="GO" id="GO:0005829">
    <property type="term" value="C:cytosol"/>
    <property type="evidence" value="ECO:0007669"/>
    <property type="project" value="TreeGrafter"/>
</dbReference>
<dbReference type="AlphaFoldDB" id="A0A3D9H794"/>
<proteinExistence type="inferred from homology"/>
<evidence type="ECO:0000259" key="11">
    <source>
        <dbReference type="PROSITE" id="PS51706"/>
    </source>
</evidence>
<dbReference type="EMBL" id="QRDW01000012">
    <property type="protein sequence ID" value="RED45031.1"/>
    <property type="molecule type" value="Genomic_DNA"/>
</dbReference>
<comment type="cofactor">
    <cofactor evidence="1">
        <name>Mg(2+)</name>
        <dbReference type="ChEBI" id="CHEBI:18420"/>
    </cofactor>
</comment>
<dbReference type="Proteomes" id="UP000256845">
    <property type="component" value="Unassembled WGS sequence"/>
</dbReference>
<evidence type="ECO:0000256" key="9">
    <source>
        <dbReference type="ARBA" id="ARBA00023306"/>
    </source>
</evidence>
<dbReference type="PANTHER" id="PTHR11649">
    <property type="entry name" value="MSS1/TRME-RELATED GTP-BINDING PROTEIN"/>
    <property type="match status" value="1"/>
</dbReference>
<accession>A0A3D9H794</accession>
<dbReference type="OrthoDB" id="9804921at2"/>
<keyword evidence="3 10" id="KW-0132">Cell division</keyword>
<keyword evidence="9 10" id="KW-0131">Cell cycle</keyword>
<protein>
    <recommendedName>
        <fullName evidence="10">Probable GTP-binding protein EngB</fullName>
    </recommendedName>
</protein>
<dbReference type="InterPro" id="IPR006073">
    <property type="entry name" value="GTP-bd"/>
</dbReference>
<reference evidence="12 13" key="1">
    <citation type="submission" date="2018-07" db="EMBL/GenBank/DDBJ databases">
        <title>Genomic Encyclopedia of Type Strains, Phase III (KMG-III): the genomes of soil and plant-associated and newly described type strains.</title>
        <authorList>
            <person name="Whitman W."/>
        </authorList>
    </citation>
    <scope>NUCLEOTIDE SEQUENCE [LARGE SCALE GENOMIC DNA]</scope>
    <source>
        <strain evidence="12 13">CECT 8488</strain>
    </source>
</reference>
<keyword evidence="5 10" id="KW-0547">Nucleotide-binding</keyword>
<dbReference type="CDD" id="cd01876">
    <property type="entry name" value="YihA_EngB"/>
    <property type="match status" value="1"/>
</dbReference>
<evidence type="ECO:0000256" key="4">
    <source>
        <dbReference type="ARBA" id="ARBA00022723"/>
    </source>
</evidence>
<evidence type="ECO:0000256" key="6">
    <source>
        <dbReference type="ARBA" id="ARBA00022842"/>
    </source>
</evidence>
<dbReference type="FunFam" id="3.40.50.300:FF:000098">
    <property type="entry name" value="Probable GTP-binding protein EngB"/>
    <property type="match status" value="1"/>
</dbReference>
<evidence type="ECO:0000313" key="13">
    <source>
        <dbReference type="Proteomes" id="UP000256845"/>
    </source>
</evidence>
<organism evidence="12 13">
    <name type="scientific">Aestuariispira insulae</name>
    <dbReference type="NCBI Taxonomy" id="1461337"/>
    <lineage>
        <taxon>Bacteria</taxon>
        <taxon>Pseudomonadati</taxon>
        <taxon>Pseudomonadota</taxon>
        <taxon>Alphaproteobacteria</taxon>
        <taxon>Rhodospirillales</taxon>
        <taxon>Kiloniellaceae</taxon>
        <taxon>Aestuariispira</taxon>
    </lineage>
</organism>
<comment type="function">
    <text evidence="10">Necessary for normal cell division and for the maintenance of normal septation.</text>
</comment>
<keyword evidence="13" id="KW-1185">Reference proteome</keyword>
<dbReference type="RefSeq" id="WP_115938529.1">
    <property type="nucleotide sequence ID" value="NZ_QRDW01000012.1"/>
</dbReference>
<name>A0A3D9H794_9PROT</name>
<keyword evidence="6" id="KW-0460">Magnesium</keyword>
<dbReference type="PROSITE" id="PS51706">
    <property type="entry name" value="G_ENGB"/>
    <property type="match status" value="1"/>
</dbReference>
<evidence type="ECO:0000256" key="1">
    <source>
        <dbReference type="ARBA" id="ARBA00001946"/>
    </source>
</evidence>
<keyword evidence="7 10" id="KW-0342">GTP-binding</keyword>
<sequence>MQFTDEEIEQGRLLFAQSCQFLLGVANLKQLPGDVLPEIAFAGRSNVGKSSLVNALTGRKTLARTSNTPGRTRELNFFNLGDRLMMVDLPGHGYARVSKTEVHGWTKLVRDYLRGRQSLKKLCLLVDARHGLKDTDEELMDMMDEAGVAYQLILTKVDKVKTQQRDKTLAGVQAAIKKRAAAFPEVMVTSSHKGWGVPELRALLNGVASPTPIARG</sequence>
<evidence type="ECO:0000256" key="5">
    <source>
        <dbReference type="ARBA" id="ARBA00022741"/>
    </source>
</evidence>
<dbReference type="NCBIfam" id="TIGR03598">
    <property type="entry name" value="GTPase_YsxC"/>
    <property type="match status" value="1"/>
</dbReference>
<keyword evidence="4" id="KW-0479">Metal-binding</keyword>
<dbReference type="GO" id="GO:0000917">
    <property type="term" value="P:division septum assembly"/>
    <property type="evidence" value="ECO:0007669"/>
    <property type="project" value="UniProtKB-KW"/>
</dbReference>
<evidence type="ECO:0000256" key="8">
    <source>
        <dbReference type="ARBA" id="ARBA00023210"/>
    </source>
</evidence>
<evidence type="ECO:0000256" key="2">
    <source>
        <dbReference type="ARBA" id="ARBA00009638"/>
    </source>
</evidence>
<evidence type="ECO:0000256" key="7">
    <source>
        <dbReference type="ARBA" id="ARBA00023134"/>
    </source>
</evidence>
<comment type="similarity">
    <text evidence="2 10">Belongs to the TRAFAC class TrmE-Era-EngA-EngB-Septin-like GTPase superfamily. EngB GTPase family.</text>
</comment>
<keyword evidence="8 10" id="KW-0717">Septation</keyword>
<dbReference type="InterPro" id="IPR019987">
    <property type="entry name" value="GTP-bd_ribosome_bio_YsxC"/>
</dbReference>
<feature type="domain" description="EngB-type G" evidence="11">
    <location>
        <begin position="35"/>
        <end position="210"/>
    </location>
</feature>
<dbReference type="InterPro" id="IPR027417">
    <property type="entry name" value="P-loop_NTPase"/>
</dbReference>
<dbReference type="Pfam" id="PF01926">
    <property type="entry name" value="MMR_HSR1"/>
    <property type="match status" value="1"/>
</dbReference>
<dbReference type="PANTHER" id="PTHR11649:SF13">
    <property type="entry name" value="ENGB-TYPE G DOMAIN-CONTAINING PROTEIN"/>
    <property type="match status" value="1"/>
</dbReference>
<dbReference type="InterPro" id="IPR030393">
    <property type="entry name" value="G_ENGB_dom"/>
</dbReference>
<evidence type="ECO:0000256" key="10">
    <source>
        <dbReference type="HAMAP-Rule" id="MF_00321"/>
    </source>
</evidence>
<dbReference type="SUPFAM" id="SSF52540">
    <property type="entry name" value="P-loop containing nucleoside triphosphate hydrolases"/>
    <property type="match status" value="1"/>
</dbReference>
<comment type="caution">
    <text evidence="12">The sequence shown here is derived from an EMBL/GenBank/DDBJ whole genome shotgun (WGS) entry which is preliminary data.</text>
</comment>
<dbReference type="Gene3D" id="3.40.50.300">
    <property type="entry name" value="P-loop containing nucleotide triphosphate hydrolases"/>
    <property type="match status" value="1"/>
</dbReference>